<feature type="compositionally biased region" description="Basic and acidic residues" evidence="1">
    <location>
        <begin position="164"/>
        <end position="237"/>
    </location>
</feature>
<comment type="caution">
    <text evidence="2">The sequence shown here is derived from an EMBL/GenBank/DDBJ whole genome shotgun (WGS) entry which is preliminary data.</text>
</comment>
<accession>A0A543IPR2</accession>
<dbReference type="OrthoDB" id="4966929at2"/>
<protein>
    <submittedName>
        <fullName evidence="2">Uncharacterized protein</fullName>
    </submittedName>
</protein>
<sequence length="248" mass="25704">MKSGARVGLAVAAGYYLGRRRKLRLAGALALAGLAGMRRKSKLLDKGIKALGSPELEALAERLRADLQDVGKTAVTAVANRPINALSDVIHDRAEALRHPEEHVKAATATATTAAGTAVKTAEDVTGTAAGEAAKATGPAQQATGRAGETVGGVAGNLTGLGAKPEEGPEKTGEPVGAEETKTGESDTPKAERQDEPEAAEREPRSEKQDESKGTEGDRKDETKAREDEQGERRTEPVEGSAEAGLRV</sequence>
<organism evidence="2 3">
    <name type="scientific">Thermopolyspora flexuosa</name>
    <dbReference type="NCBI Taxonomy" id="103836"/>
    <lineage>
        <taxon>Bacteria</taxon>
        <taxon>Bacillati</taxon>
        <taxon>Actinomycetota</taxon>
        <taxon>Actinomycetes</taxon>
        <taxon>Streptosporangiales</taxon>
        <taxon>Streptosporangiaceae</taxon>
        <taxon>Thermopolyspora</taxon>
    </lineage>
</organism>
<dbReference type="Proteomes" id="UP000319213">
    <property type="component" value="Unassembled WGS sequence"/>
</dbReference>
<gene>
    <name evidence="2" type="ORF">FHX40_4702</name>
</gene>
<dbReference type="AlphaFoldDB" id="A0A543IPR2"/>
<evidence type="ECO:0000313" key="3">
    <source>
        <dbReference type="Proteomes" id="UP000319213"/>
    </source>
</evidence>
<evidence type="ECO:0000313" key="2">
    <source>
        <dbReference type="EMBL" id="TQM72555.1"/>
    </source>
</evidence>
<reference evidence="2 3" key="1">
    <citation type="submission" date="2019-06" db="EMBL/GenBank/DDBJ databases">
        <title>Sequencing the genomes of 1000 actinobacteria strains.</title>
        <authorList>
            <person name="Klenk H.-P."/>
        </authorList>
    </citation>
    <scope>NUCLEOTIDE SEQUENCE [LARGE SCALE GENOMIC DNA]</scope>
    <source>
        <strain evidence="2 3">DSM 43186</strain>
    </source>
</reference>
<proteinExistence type="predicted"/>
<dbReference type="EMBL" id="VFPQ01000002">
    <property type="protein sequence ID" value="TQM72555.1"/>
    <property type="molecule type" value="Genomic_DNA"/>
</dbReference>
<evidence type="ECO:0000256" key="1">
    <source>
        <dbReference type="SAM" id="MobiDB-lite"/>
    </source>
</evidence>
<feature type="region of interest" description="Disordered" evidence="1">
    <location>
        <begin position="130"/>
        <end position="248"/>
    </location>
</feature>
<feature type="compositionally biased region" description="Low complexity" evidence="1">
    <location>
        <begin position="130"/>
        <end position="140"/>
    </location>
</feature>
<dbReference type="RefSeq" id="WP_142262100.1">
    <property type="nucleotide sequence ID" value="NZ_BMPV01000002.1"/>
</dbReference>
<keyword evidence="3" id="KW-1185">Reference proteome</keyword>
<name>A0A543IPR2_9ACTN</name>